<accession>A0A815T367</accession>
<gene>
    <name evidence="1" type="ORF">GPM918_LOCUS36542</name>
    <name evidence="2" type="ORF">SRO942_LOCUS37283</name>
</gene>
<comment type="caution">
    <text evidence="1">The sequence shown here is derived from an EMBL/GenBank/DDBJ whole genome shotgun (WGS) entry which is preliminary data.</text>
</comment>
<dbReference type="EMBL" id="CAJNOQ010022194">
    <property type="protein sequence ID" value="CAF1497761.1"/>
    <property type="molecule type" value="Genomic_DNA"/>
</dbReference>
<dbReference type="Proteomes" id="UP000663829">
    <property type="component" value="Unassembled WGS sequence"/>
</dbReference>
<organism evidence="1 3">
    <name type="scientific">Didymodactylos carnosus</name>
    <dbReference type="NCBI Taxonomy" id="1234261"/>
    <lineage>
        <taxon>Eukaryota</taxon>
        <taxon>Metazoa</taxon>
        <taxon>Spiralia</taxon>
        <taxon>Gnathifera</taxon>
        <taxon>Rotifera</taxon>
        <taxon>Eurotatoria</taxon>
        <taxon>Bdelloidea</taxon>
        <taxon>Philodinida</taxon>
        <taxon>Philodinidae</taxon>
        <taxon>Didymodactylos</taxon>
    </lineage>
</organism>
<reference evidence="1" key="1">
    <citation type="submission" date="2021-02" db="EMBL/GenBank/DDBJ databases">
        <authorList>
            <person name="Nowell W R."/>
        </authorList>
    </citation>
    <scope>NUCLEOTIDE SEQUENCE</scope>
</reference>
<feature type="non-terminal residue" evidence="1">
    <location>
        <position position="1"/>
    </location>
</feature>
<dbReference type="AlphaFoldDB" id="A0A815T367"/>
<evidence type="ECO:0000313" key="2">
    <source>
        <dbReference type="EMBL" id="CAF4359905.1"/>
    </source>
</evidence>
<dbReference type="Proteomes" id="UP000681722">
    <property type="component" value="Unassembled WGS sequence"/>
</dbReference>
<protein>
    <submittedName>
        <fullName evidence="1">Uncharacterized protein</fullName>
    </submittedName>
</protein>
<keyword evidence="3" id="KW-1185">Reference proteome</keyword>
<proteinExistence type="predicted"/>
<evidence type="ECO:0000313" key="3">
    <source>
        <dbReference type="Proteomes" id="UP000663829"/>
    </source>
</evidence>
<evidence type="ECO:0000313" key="1">
    <source>
        <dbReference type="EMBL" id="CAF1497761.1"/>
    </source>
</evidence>
<dbReference type="EMBL" id="CAJOBC010087702">
    <property type="protein sequence ID" value="CAF4359905.1"/>
    <property type="molecule type" value="Genomic_DNA"/>
</dbReference>
<sequence>QSYVEVNIISLLTVDFLTENIKNNSKPLNIDNNI</sequence>
<name>A0A815T367_9BILA</name>